<organism evidence="1 2">
    <name type="scientific">Austropuccinia psidii MF-1</name>
    <dbReference type="NCBI Taxonomy" id="1389203"/>
    <lineage>
        <taxon>Eukaryota</taxon>
        <taxon>Fungi</taxon>
        <taxon>Dikarya</taxon>
        <taxon>Basidiomycota</taxon>
        <taxon>Pucciniomycotina</taxon>
        <taxon>Pucciniomycetes</taxon>
        <taxon>Pucciniales</taxon>
        <taxon>Sphaerophragmiaceae</taxon>
        <taxon>Austropuccinia</taxon>
    </lineage>
</organism>
<sequence length="80" mass="9060">MELPTLSFHASVEAQLDEEEDPEEIEAVLKIVPPSYHQYFDIFSKVKSEKLSPHCTCDQIIKLEGLLPPVDGIYSLSNQE</sequence>
<gene>
    <name evidence="1" type="ORF">O181_077252</name>
</gene>
<evidence type="ECO:0000313" key="2">
    <source>
        <dbReference type="Proteomes" id="UP000765509"/>
    </source>
</evidence>
<reference evidence="1" key="1">
    <citation type="submission" date="2021-03" db="EMBL/GenBank/DDBJ databases">
        <title>Draft genome sequence of rust myrtle Austropuccinia psidii MF-1, a brazilian biotype.</title>
        <authorList>
            <person name="Quecine M.C."/>
            <person name="Pachon D.M.R."/>
            <person name="Bonatelli M.L."/>
            <person name="Correr F.H."/>
            <person name="Franceschini L.M."/>
            <person name="Leite T.F."/>
            <person name="Margarido G.R.A."/>
            <person name="Almeida C.A."/>
            <person name="Ferrarezi J.A."/>
            <person name="Labate C.A."/>
        </authorList>
    </citation>
    <scope>NUCLEOTIDE SEQUENCE</scope>
    <source>
        <strain evidence="1">MF-1</strain>
    </source>
</reference>
<proteinExistence type="predicted"/>
<protein>
    <submittedName>
        <fullName evidence="1">Uncharacterized protein</fullName>
    </submittedName>
</protein>
<evidence type="ECO:0000313" key="1">
    <source>
        <dbReference type="EMBL" id="MBW0537537.1"/>
    </source>
</evidence>
<keyword evidence="2" id="KW-1185">Reference proteome</keyword>
<dbReference type="Proteomes" id="UP000765509">
    <property type="component" value="Unassembled WGS sequence"/>
</dbReference>
<dbReference type="EMBL" id="AVOT02042157">
    <property type="protein sequence ID" value="MBW0537537.1"/>
    <property type="molecule type" value="Genomic_DNA"/>
</dbReference>
<comment type="caution">
    <text evidence="1">The sequence shown here is derived from an EMBL/GenBank/DDBJ whole genome shotgun (WGS) entry which is preliminary data.</text>
</comment>
<accession>A0A9Q3IEI4</accession>
<name>A0A9Q3IEI4_9BASI</name>
<dbReference type="AlphaFoldDB" id="A0A9Q3IEI4"/>